<accession>A0A5M3MR09</accession>
<reference evidence="2" key="1">
    <citation type="journal article" date="2012" name="Science">
        <title>The Paleozoic origin of enzymatic lignin decomposition reconstructed from 31 fungal genomes.</title>
        <authorList>
            <person name="Floudas D."/>
            <person name="Binder M."/>
            <person name="Riley R."/>
            <person name="Barry K."/>
            <person name="Blanchette R.A."/>
            <person name="Henrissat B."/>
            <person name="Martinez A.T."/>
            <person name="Otillar R."/>
            <person name="Spatafora J.W."/>
            <person name="Yadav J.S."/>
            <person name="Aerts A."/>
            <person name="Benoit I."/>
            <person name="Boyd A."/>
            <person name="Carlson A."/>
            <person name="Copeland A."/>
            <person name="Coutinho P.M."/>
            <person name="de Vries R.P."/>
            <person name="Ferreira P."/>
            <person name="Findley K."/>
            <person name="Foster B."/>
            <person name="Gaskell J."/>
            <person name="Glotzer D."/>
            <person name="Gorecki P."/>
            <person name="Heitman J."/>
            <person name="Hesse C."/>
            <person name="Hori C."/>
            <person name="Igarashi K."/>
            <person name="Jurgens J.A."/>
            <person name="Kallen N."/>
            <person name="Kersten P."/>
            <person name="Kohler A."/>
            <person name="Kuees U."/>
            <person name="Kumar T.K.A."/>
            <person name="Kuo A."/>
            <person name="LaButti K."/>
            <person name="Larrondo L.F."/>
            <person name="Lindquist E."/>
            <person name="Ling A."/>
            <person name="Lombard V."/>
            <person name="Lucas S."/>
            <person name="Lundell T."/>
            <person name="Martin R."/>
            <person name="McLaughlin D.J."/>
            <person name="Morgenstern I."/>
            <person name="Morin E."/>
            <person name="Murat C."/>
            <person name="Nagy L.G."/>
            <person name="Nolan M."/>
            <person name="Ohm R.A."/>
            <person name="Patyshakuliyeva A."/>
            <person name="Rokas A."/>
            <person name="Ruiz-Duenas F.J."/>
            <person name="Sabat G."/>
            <person name="Salamov A."/>
            <person name="Samejima M."/>
            <person name="Schmutz J."/>
            <person name="Slot J.C."/>
            <person name="St John F."/>
            <person name="Stenlid J."/>
            <person name="Sun H."/>
            <person name="Sun S."/>
            <person name="Syed K."/>
            <person name="Tsang A."/>
            <person name="Wiebenga A."/>
            <person name="Young D."/>
            <person name="Pisabarro A."/>
            <person name="Eastwood D.C."/>
            <person name="Martin F."/>
            <person name="Cullen D."/>
            <person name="Grigoriev I.V."/>
            <person name="Hibbett D.S."/>
        </authorList>
    </citation>
    <scope>NUCLEOTIDE SEQUENCE [LARGE SCALE GENOMIC DNA]</scope>
    <source>
        <strain evidence="2">RWD-64-598 SS2</strain>
    </source>
</reference>
<organism evidence="1 2">
    <name type="scientific">Coniophora puteana (strain RWD-64-598)</name>
    <name type="common">Brown rot fungus</name>
    <dbReference type="NCBI Taxonomy" id="741705"/>
    <lineage>
        <taxon>Eukaryota</taxon>
        <taxon>Fungi</taxon>
        <taxon>Dikarya</taxon>
        <taxon>Basidiomycota</taxon>
        <taxon>Agaricomycotina</taxon>
        <taxon>Agaricomycetes</taxon>
        <taxon>Agaricomycetidae</taxon>
        <taxon>Boletales</taxon>
        <taxon>Coniophorineae</taxon>
        <taxon>Coniophoraceae</taxon>
        <taxon>Coniophora</taxon>
    </lineage>
</organism>
<proteinExistence type="predicted"/>
<comment type="caution">
    <text evidence="1">The sequence shown here is derived from an EMBL/GenBank/DDBJ whole genome shotgun (WGS) entry which is preliminary data.</text>
</comment>
<gene>
    <name evidence="1" type="ORF">CONPUDRAFT_144311</name>
</gene>
<evidence type="ECO:0000313" key="1">
    <source>
        <dbReference type="EMBL" id="EIW81612.1"/>
    </source>
</evidence>
<keyword evidence="2" id="KW-1185">Reference proteome</keyword>
<name>A0A5M3MR09_CONPW</name>
<dbReference type="AlphaFoldDB" id="A0A5M3MR09"/>
<dbReference type="Proteomes" id="UP000053558">
    <property type="component" value="Unassembled WGS sequence"/>
</dbReference>
<feature type="non-terminal residue" evidence="1">
    <location>
        <position position="331"/>
    </location>
</feature>
<evidence type="ECO:0000313" key="2">
    <source>
        <dbReference type="Proteomes" id="UP000053558"/>
    </source>
</evidence>
<sequence>MRRIWASKTGVTLILDGLNAATGEQAGPFITQLAKLVRDATLPIDTIIVSSTPKPHINAEMQRANLRDVVKIVRIEEYDSPDDVNLSLRQAFDTMRSSHRISASCPDERDLSTLVELTSGSFASATALVNMINKGHRPGRLSLLFSMLRGDVSYVWETIERQIPVNVDQAEACTRGLQYLYTIIDLVEELANPKLRKVVGVDVTPYLRPFSALQLVSPTSSLNPAQIYSTSLQELMTTYTPATREKVKNYNKCRHLSTAKERESQTRRTKGELCNTMSAANVLPSRIRGFLAPEDQLFSIRHTSGYGNSYLDRKGALEGHRVRARWTRTNH</sequence>
<dbReference type="EMBL" id="JH711578">
    <property type="protein sequence ID" value="EIW81612.1"/>
    <property type="molecule type" value="Genomic_DNA"/>
</dbReference>
<evidence type="ECO:0008006" key="3">
    <source>
        <dbReference type="Google" id="ProtNLM"/>
    </source>
</evidence>
<protein>
    <recommendedName>
        <fullName evidence="3">NACHT domain-containing protein</fullName>
    </recommendedName>
</protein>
<dbReference type="KEGG" id="cput:CONPUDRAFT_144311"/>
<dbReference type="GeneID" id="19201930"/>
<dbReference type="RefSeq" id="XP_007768916.1">
    <property type="nucleotide sequence ID" value="XM_007770726.1"/>
</dbReference>